<dbReference type="EMBL" id="LACI01001173">
    <property type="protein sequence ID" value="KJU85059.1"/>
    <property type="molecule type" value="Genomic_DNA"/>
</dbReference>
<feature type="repeat" description="TPR" evidence="1">
    <location>
        <begin position="40"/>
        <end position="73"/>
    </location>
</feature>
<dbReference type="AlphaFoldDB" id="A0A0F3GSZ3"/>
<keyword evidence="1" id="KW-0802">TPR repeat</keyword>
<feature type="signal peptide" evidence="2">
    <location>
        <begin position="1"/>
        <end position="24"/>
    </location>
</feature>
<dbReference type="InterPro" id="IPR019734">
    <property type="entry name" value="TPR_rpt"/>
</dbReference>
<keyword evidence="4" id="KW-1185">Reference proteome</keyword>
<comment type="caution">
    <text evidence="3">The sequence shown here is derived from an EMBL/GenBank/DDBJ whole genome shotgun (WGS) entry which is preliminary data.</text>
</comment>
<evidence type="ECO:0000313" key="3">
    <source>
        <dbReference type="EMBL" id="KJU85059.1"/>
    </source>
</evidence>
<reference evidence="3 4" key="1">
    <citation type="submission" date="2015-02" db="EMBL/GenBank/DDBJ databases">
        <title>Single-cell genomics of uncultivated deep-branching MTB reveals a conserved set of magnetosome genes.</title>
        <authorList>
            <person name="Kolinko S."/>
            <person name="Richter M."/>
            <person name="Glockner F.O."/>
            <person name="Brachmann A."/>
            <person name="Schuler D."/>
        </authorList>
    </citation>
    <scope>NUCLEOTIDE SEQUENCE [LARGE SCALE GENOMIC DNA]</scope>
    <source>
        <strain evidence="3">TM-1</strain>
    </source>
</reference>
<dbReference type="PANTHER" id="PTHR12558:SF13">
    <property type="entry name" value="CELL DIVISION CYCLE PROTEIN 27 HOMOLOG"/>
    <property type="match status" value="1"/>
</dbReference>
<gene>
    <name evidence="3" type="ORF">MBAV_002747</name>
</gene>
<dbReference type="PROSITE" id="PS50005">
    <property type="entry name" value="TPR"/>
    <property type="match status" value="1"/>
</dbReference>
<feature type="chain" id="PRO_5002461182" evidence="2">
    <location>
        <begin position="25"/>
        <end position="179"/>
    </location>
</feature>
<dbReference type="Proteomes" id="UP000033423">
    <property type="component" value="Unassembled WGS sequence"/>
</dbReference>
<feature type="non-terminal residue" evidence="3">
    <location>
        <position position="179"/>
    </location>
</feature>
<organism evidence="3 4">
    <name type="scientific">Candidatus Magnetobacterium bavaricum</name>
    <dbReference type="NCBI Taxonomy" id="29290"/>
    <lineage>
        <taxon>Bacteria</taxon>
        <taxon>Pseudomonadati</taxon>
        <taxon>Nitrospirota</taxon>
        <taxon>Thermodesulfovibrionia</taxon>
        <taxon>Thermodesulfovibrionales</taxon>
        <taxon>Candidatus Magnetobacteriaceae</taxon>
        <taxon>Candidatus Magnetobacterium</taxon>
    </lineage>
</organism>
<evidence type="ECO:0000256" key="2">
    <source>
        <dbReference type="SAM" id="SignalP"/>
    </source>
</evidence>
<dbReference type="InterPro" id="IPR011990">
    <property type="entry name" value="TPR-like_helical_dom_sf"/>
</dbReference>
<dbReference type="PANTHER" id="PTHR12558">
    <property type="entry name" value="CELL DIVISION CYCLE 16,23,27"/>
    <property type="match status" value="1"/>
</dbReference>
<name>A0A0F3GSZ3_9BACT</name>
<keyword evidence="2" id="KW-0732">Signal</keyword>
<proteinExistence type="predicted"/>
<accession>A0A0F3GSZ3</accession>
<protein>
    <submittedName>
        <fullName evidence="3">Uncharacterized protein</fullName>
    </submittedName>
</protein>
<evidence type="ECO:0000256" key="1">
    <source>
        <dbReference type="PROSITE-ProRule" id="PRU00339"/>
    </source>
</evidence>
<dbReference type="Pfam" id="PF13414">
    <property type="entry name" value="TPR_11"/>
    <property type="match status" value="1"/>
</dbReference>
<dbReference type="Gene3D" id="1.25.40.10">
    <property type="entry name" value="Tetratricopeptide repeat domain"/>
    <property type="match status" value="1"/>
</dbReference>
<dbReference type="SUPFAM" id="SSF48452">
    <property type="entry name" value="TPR-like"/>
    <property type="match status" value="1"/>
</dbReference>
<dbReference type="SMART" id="SM00028">
    <property type="entry name" value="TPR"/>
    <property type="match status" value="2"/>
</dbReference>
<evidence type="ECO:0000313" key="4">
    <source>
        <dbReference type="Proteomes" id="UP000033423"/>
    </source>
</evidence>
<dbReference type="Pfam" id="PF13432">
    <property type="entry name" value="TPR_16"/>
    <property type="match status" value="1"/>
</dbReference>
<sequence>MKITVVLMFVFSLMMTEAAFIASAARTFAGDKPSAGNTTYEAHISRGKAYLQEKRYAEAVKEYQAALKGRPSDEAANLGLGIALSRMSQDTAQLHLKKALMSNPDNPQTNLELGVYYYKKEIYAEARDYLENAIETGKGTAYATTALGYLKKIDRQIGARPWLVNLTLGSQYDSNVVLS</sequence>